<dbReference type="Proteomes" id="UP000249056">
    <property type="component" value="Unassembled WGS sequence"/>
</dbReference>
<evidence type="ECO:0000259" key="5">
    <source>
        <dbReference type="PROSITE" id="PS00624"/>
    </source>
</evidence>
<dbReference type="PROSITE" id="PS00624">
    <property type="entry name" value="GMC_OXRED_2"/>
    <property type="match status" value="2"/>
</dbReference>
<feature type="region of interest" description="Disordered" evidence="3">
    <location>
        <begin position="137"/>
        <end position="157"/>
    </location>
</feature>
<sequence>MAQFNPDYIIIGGGISGSVVASRLHERDQSLSILLIEAGPDASNHPNVPGAMTAQLLLHSELDWDYKTTPQRHLNDRECYAGAGKALGGGSVINACGWIRGEKSDYDSWAEVVGDSKWNYQGFLPYFRKVEHYHVSSEEHGSQGPNYTQSVTSSGRQYPLRDPLKNAWIAAGVRHIADANSGSPQGIGELVENRHDSIRQVASTIYSLKGIDVLLNTLVKRVVIEDNETGEKVATGVELANGDIIKAKKEVILAAGAYRTPQVLLLSGVGAKKDLKGISQVVDLAQVGENFHDHMSVSQWWKLRHPENNLAIGSPGFINPKYFTGLPMDWIITQTVPRKGLKDALERDSGKNEDSNLLVASDRAHTESFMVYVARSPENPTIPMNGTHVTTSVVGLLPTSRGSIKLASTDPNDAPLIDPNYYATEADRYVLRTGLRKMAEALNTEAGRDFVEHEVVSEGLVPLTPNSSDEEIDAHVRLHGSTVYHAAGTAIRVIATGSSTTCFRVCFHSYLCSWQAQQQRRILKISPVKNLLGSHFGVIGLDAAFDYVVIGGGTAGLTLATRIAESGKFSVAVIEAGGFPETDNGNLTSIPGNAAYYVGSAPGERNPLIDWETYTEPQPGLGNRTILYTQGKTLGGGSSRNYLLYHRSTIGAYQKWADHVGDQSYTFENLLPYFKRSINFTSPNDDIRLANSTPKYNESAFCPCGGPVKVTYPNWVNALASCGSLLGYQYVQYSLDRDTQTRSSSETSFGRQALTQTTNLNIYKSTLAKKILFDANNTATGVLVNSGGVEYTISANREVILSAGAFRSPQLLLVSGIGNPETLAEHNISLIANRPGVGQNMWDHCLFGVSRAVDVLTHSRLSTPAFAQEQALLYLTNRTGMSTSTGADILGWEKTPHSPTQQLQPKHPRRPRNFPSDWPEIEFLFLDGWSGLQRDFLTGAPRDGKLYGSASAALAAPFSRGNVTISSNDTADNPVVSPNYLVDPRDQEVAIAAFKRILEGVRQSALTVYHTAATNAMGNASDPNAVVDSEAKVIGVKNLRVVDASAFPFFTSWASSEYCL</sequence>
<organism evidence="6 7">
    <name type="scientific">Monilinia fructigena</name>
    <dbReference type="NCBI Taxonomy" id="38457"/>
    <lineage>
        <taxon>Eukaryota</taxon>
        <taxon>Fungi</taxon>
        <taxon>Dikarya</taxon>
        <taxon>Ascomycota</taxon>
        <taxon>Pezizomycotina</taxon>
        <taxon>Leotiomycetes</taxon>
        <taxon>Helotiales</taxon>
        <taxon>Sclerotiniaceae</taxon>
        <taxon>Monilinia</taxon>
    </lineage>
</organism>
<evidence type="ECO:0000313" key="6">
    <source>
        <dbReference type="EMBL" id="RAL64507.1"/>
    </source>
</evidence>
<dbReference type="EMBL" id="QKRW01000014">
    <property type="protein sequence ID" value="RAL64507.1"/>
    <property type="molecule type" value="Genomic_DNA"/>
</dbReference>
<feature type="domain" description="Glucose-methanol-choline oxidoreductase N-terminal" evidence="4">
    <location>
        <begin position="84"/>
        <end position="107"/>
    </location>
</feature>
<dbReference type="Gene3D" id="3.50.50.60">
    <property type="entry name" value="FAD/NAD(P)-binding domain"/>
    <property type="match status" value="3"/>
</dbReference>
<dbReference type="GO" id="GO:0016614">
    <property type="term" value="F:oxidoreductase activity, acting on CH-OH group of donors"/>
    <property type="evidence" value="ECO:0007669"/>
    <property type="project" value="InterPro"/>
</dbReference>
<feature type="compositionally biased region" description="Polar residues" evidence="3">
    <location>
        <begin position="143"/>
        <end position="156"/>
    </location>
</feature>
<dbReference type="SUPFAM" id="SSF54373">
    <property type="entry name" value="FAD-linked reductases, C-terminal domain"/>
    <property type="match status" value="2"/>
</dbReference>
<proteinExistence type="inferred from homology"/>
<dbReference type="OrthoDB" id="269227at2759"/>
<keyword evidence="7" id="KW-1185">Reference proteome</keyword>
<dbReference type="InterPro" id="IPR000172">
    <property type="entry name" value="GMC_OxRdtase_N"/>
</dbReference>
<evidence type="ECO:0000256" key="3">
    <source>
        <dbReference type="SAM" id="MobiDB-lite"/>
    </source>
</evidence>
<evidence type="ECO:0000259" key="4">
    <source>
        <dbReference type="PROSITE" id="PS00623"/>
    </source>
</evidence>
<reference evidence="6 7" key="1">
    <citation type="submission" date="2018-06" db="EMBL/GenBank/DDBJ databases">
        <title>Genome Sequence of the Brown Rot Fungal Pathogen Monilinia fructigena.</title>
        <authorList>
            <person name="Landi L."/>
            <person name="De Miccolis Angelini R.M."/>
            <person name="Pollastro S."/>
            <person name="Abate D."/>
            <person name="Faretra F."/>
            <person name="Romanazzi G."/>
        </authorList>
    </citation>
    <scope>NUCLEOTIDE SEQUENCE [LARGE SCALE GENOMIC DNA]</scope>
    <source>
        <strain evidence="6 7">Mfrg269</strain>
    </source>
</reference>
<dbReference type="InterPro" id="IPR007867">
    <property type="entry name" value="GMC_OxRtase_C"/>
</dbReference>
<dbReference type="PROSITE" id="PS00623">
    <property type="entry name" value="GMC_OXRED_1"/>
    <property type="match status" value="1"/>
</dbReference>
<protein>
    <recommendedName>
        <fullName evidence="4 5">Glucose-methanol-choline oxidoreductase N-terminal domain-containing protein</fullName>
    </recommendedName>
</protein>
<keyword evidence="2" id="KW-0274">FAD</keyword>
<dbReference type="InterPro" id="IPR036188">
    <property type="entry name" value="FAD/NAD-bd_sf"/>
</dbReference>
<accession>A0A395IW37</accession>
<evidence type="ECO:0000256" key="2">
    <source>
        <dbReference type="RuleBase" id="RU003968"/>
    </source>
</evidence>
<dbReference type="PANTHER" id="PTHR11552:SF123">
    <property type="entry name" value="GMC OXIDOREDUCTASE (AFU_ORTHOLOGUE AFUA_2G01770)-RELATED"/>
    <property type="match status" value="1"/>
</dbReference>
<dbReference type="GO" id="GO:0050660">
    <property type="term" value="F:flavin adenine dinucleotide binding"/>
    <property type="evidence" value="ECO:0007669"/>
    <property type="project" value="InterPro"/>
</dbReference>
<keyword evidence="2" id="KW-0285">Flavoprotein</keyword>
<gene>
    <name evidence="6" type="ORF">DID88_001982</name>
</gene>
<dbReference type="Pfam" id="PF00732">
    <property type="entry name" value="GMC_oxred_N"/>
    <property type="match status" value="2"/>
</dbReference>
<name>A0A395IW37_9HELO</name>
<evidence type="ECO:0000256" key="1">
    <source>
        <dbReference type="ARBA" id="ARBA00010790"/>
    </source>
</evidence>
<evidence type="ECO:0000313" key="7">
    <source>
        <dbReference type="Proteomes" id="UP000249056"/>
    </source>
</evidence>
<feature type="domain" description="Glucose-methanol-choline oxidoreductase N-terminal" evidence="5">
    <location>
        <begin position="256"/>
        <end position="270"/>
    </location>
</feature>
<dbReference type="SUPFAM" id="SSF51905">
    <property type="entry name" value="FAD/NAD(P)-binding domain"/>
    <property type="match status" value="2"/>
</dbReference>
<comment type="caution">
    <text evidence="6">The sequence shown here is derived from an EMBL/GenBank/DDBJ whole genome shotgun (WGS) entry which is preliminary data.</text>
</comment>
<dbReference type="PANTHER" id="PTHR11552">
    <property type="entry name" value="GLUCOSE-METHANOL-CHOLINE GMC OXIDOREDUCTASE"/>
    <property type="match status" value="1"/>
</dbReference>
<dbReference type="GO" id="GO:0044550">
    <property type="term" value="P:secondary metabolite biosynthetic process"/>
    <property type="evidence" value="ECO:0007669"/>
    <property type="project" value="TreeGrafter"/>
</dbReference>
<feature type="domain" description="Glucose-methanol-choline oxidoreductase N-terminal" evidence="5">
    <location>
        <begin position="804"/>
        <end position="818"/>
    </location>
</feature>
<dbReference type="Pfam" id="PF05199">
    <property type="entry name" value="GMC_oxred_C"/>
    <property type="match status" value="2"/>
</dbReference>
<comment type="similarity">
    <text evidence="1 2">Belongs to the GMC oxidoreductase family.</text>
</comment>
<dbReference type="AlphaFoldDB" id="A0A395IW37"/>
<dbReference type="Gene3D" id="3.30.560.10">
    <property type="entry name" value="Glucose Oxidase, domain 3"/>
    <property type="match status" value="2"/>
</dbReference>
<dbReference type="InterPro" id="IPR012132">
    <property type="entry name" value="GMC_OxRdtase"/>
</dbReference>